<comment type="similarity">
    <text evidence="2">Belongs to the transposase mutator family.</text>
</comment>
<evidence type="ECO:0000313" key="6">
    <source>
        <dbReference type="EMBL" id="SYV93935.1"/>
    </source>
</evidence>
<comment type="function">
    <text evidence="1">Required for the transposition of the insertion element.</text>
</comment>
<evidence type="ECO:0000256" key="1">
    <source>
        <dbReference type="ARBA" id="ARBA00002190"/>
    </source>
</evidence>
<dbReference type="GO" id="GO:0004803">
    <property type="term" value="F:transposase activity"/>
    <property type="evidence" value="ECO:0007669"/>
    <property type="project" value="InterPro"/>
</dbReference>
<organism evidence="6 7">
    <name type="scientific">Mycoplasmoides gallisepticum</name>
    <name type="common">Mycoplasma gallisepticum</name>
    <dbReference type="NCBI Taxonomy" id="2096"/>
    <lineage>
        <taxon>Bacteria</taxon>
        <taxon>Bacillati</taxon>
        <taxon>Mycoplasmatota</taxon>
        <taxon>Mycoplasmoidales</taxon>
        <taxon>Mycoplasmoidaceae</taxon>
        <taxon>Mycoplasmoides</taxon>
    </lineage>
</organism>
<keyword evidence="4" id="KW-0238">DNA-binding</keyword>
<evidence type="ECO:0000256" key="4">
    <source>
        <dbReference type="ARBA" id="ARBA00023125"/>
    </source>
</evidence>
<evidence type="ECO:0000256" key="5">
    <source>
        <dbReference type="ARBA" id="ARBA00023172"/>
    </source>
</evidence>
<evidence type="ECO:0000256" key="3">
    <source>
        <dbReference type="ARBA" id="ARBA00022578"/>
    </source>
</evidence>
<dbReference type="Pfam" id="PF00872">
    <property type="entry name" value="Transposase_mut"/>
    <property type="match status" value="1"/>
</dbReference>
<name>A0A3B0PGK0_MYCGL</name>
<proteinExistence type="inferred from homology"/>
<protein>
    <recommendedName>
        <fullName evidence="8">Transposase</fullName>
    </recommendedName>
</protein>
<dbReference type="Proteomes" id="UP000260136">
    <property type="component" value="Chromosome"/>
</dbReference>
<sequence length="50" mass="6001">MRDWHERSLENNYPIIMIDGKVFKIKTKKSGRSKYKNKILYLVIEINADC</sequence>
<dbReference type="EMBL" id="LS991952">
    <property type="protein sequence ID" value="SYV93935.1"/>
    <property type="molecule type" value="Genomic_DNA"/>
</dbReference>
<gene>
    <name evidence="6" type="ORF">NCTC10115_00226</name>
</gene>
<evidence type="ECO:0008006" key="8">
    <source>
        <dbReference type="Google" id="ProtNLM"/>
    </source>
</evidence>
<reference evidence="7" key="1">
    <citation type="submission" date="2018-06" db="EMBL/GenBank/DDBJ databases">
        <authorList>
            <consortium name="Pathogen Informatics"/>
        </authorList>
    </citation>
    <scope>NUCLEOTIDE SEQUENCE [LARGE SCALE GENOMIC DNA]</scope>
    <source>
        <strain evidence="7">NCTC10115</strain>
    </source>
</reference>
<dbReference type="GO" id="GO:0003677">
    <property type="term" value="F:DNA binding"/>
    <property type="evidence" value="ECO:0007669"/>
    <property type="project" value="UniProtKB-KW"/>
</dbReference>
<dbReference type="GO" id="GO:0006313">
    <property type="term" value="P:DNA transposition"/>
    <property type="evidence" value="ECO:0007669"/>
    <property type="project" value="InterPro"/>
</dbReference>
<evidence type="ECO:0000313" key="7">
    <source>
        <dbReference type="Proteomes" id="UP000260136"/>
    </source>
</evidence>
<dbReference type="InterPro" id="IPR001207">
    <property type="entry name" value="Transposase_mutator"/>
</dbReference>
<keyword evidence="5" id="KW-0233">DNA recombination</keyword>
<dbReference type="AlphaFoldDB" id="A0A3B0PGK0"/>
<dbReference type="GeneID" id="93510610"/>
<evidence type="ECO:0000256" key="2">
    <source>
        <dbReference type="ARBA" id="ARBA00010961"/>
    </source>
</evidence>
<keyword evidence="3" id="KW-0815">Transposition</keyword>
<dbReference type="RefSeq" id="WP_261974434.1">
    <property type="nucleotide sequence ID" value="NZ_LS991952.1"/>
</dbReference>
<accession>A0A3B0PGK0</accession>